<protein>
    <submittedName>
        <fullName evidence="2">Uncharacterized protein</fullName>
    </submittedName>
</protein>
<evidence type="ECO:0000313" key="3">
    <source>
        <dbReference type="Proteomes" id="UP001303222"/>
    </source>
</evidence>
<sequence length="126" mass="14591">MISTLPFWSPATISTYTSGYPKLNFPTPKPIMDQVQPEANPEPRALTPIESAEPNNLQYTDDEGVARSIYLPQGTMHTAWDHLENERWDELAKYEPYTDQGYTKEDFKKARELRERRLAEKSDVVE</sequence>
<organism evidence="2 3">
    <name type="scientific">Pseudoneurospora amorphoporcata</name>
    <dbReference type="NCBI Taxonomy" id="241081"/>
    <lineage>
        <taxon>Eukaryota</taxon>
        <taxon>Fungi</taxon>
        <taxon>Dikarya</taxon>
        <taxon>Ascomycota</taxon>
        <taxon>Pezizomycotina</taxon>
        <taxon>Sordariomycetes</taxon>
        <taxon>Sordariomycetidae</taxon>
        <taxon>Sordariales</taxon>
        <taxon>Sordariaceae</taxon>
        <taxon>Pseudoneurospora</taxon>
    </lineage>
</organism>
<dbReference type="AlphaFoldDB" id="A0AAN6NJP5"/>
<name>A0AAN6NJP5_9PEZI</name>
<proteinExistence type="predicted"/>
<dbReference type="Proteomes" id="UP001303222">
    <property type="component" value="Unassembled WGS sequence"/>
</dbReference>
<comment type="caution">
    <text evidence="2">The sequence shown here is derived from an EMBL/GenBank/DDBJ whole genome shotgun (WGS) entry which is preliminary data.</text>
</comment>
<keyword evidence="3" id="KW-1185">Reference proteome</keyword>
<evidence type="ECO:0000313" key="2">
    <source>
        <dbReference type="EMBL" id="KAK3947064.1"/>
    </source>
</evidence>
<evidence type="ECO:0000256" key="1">
    <source>
        <dbReference type="SAM" id="MobiDB-lite"/>
    </source>
</evidence>
<accession>A0AAN6NJP5</accession>
<reference evidence="2" key="1">
    <citation type="journal article" date="2023" name="Mol. Phylogenet. Evol.">
        <title>Genome-scale phylogeny and comparative genomics of the fungal order Sordariales.</title>
        <authorList>
            <person name="Hensen N."/>
            <person name="Bonometti L."/>
            <person name="Westerberg I."/>
            <person name="Brannstrom I.O."/>
            <person name="Guillou S."/>
            <person name="Cros-Aarteil S."/>
            <person name="Calhoun S."/>
            <person name="Haridas S."/>
            <person name="Kuo A."/>
            <person name="Mondo S."/>
            <person name="Pangilinan J."/>
            <person name="Riley R."/>
            <person name="LaButti K."/>
            <person name="Andreopoulos B."/>
            <person name="Lipzen A."/>
            <person name="Chen C."/>
            <person name="Yan M."/>
            <person name="Daum C."/>
            <person name="Ng V."/>
            <person name="Clum A."/>
            <person name="Steindorff A."/>
            <person name="Ohm R.A."/>
            <person name="Martin F."/>
            <person name="Silar P."/>
            <person name="Natvig D.O."/>
            <person name="Lalanne C."/>
            <person name="Gautier V."/>
            <person name="Ament-Velasquez S.L."/>
            <person name="Kruys A."/>
            <person name="Hutchinson M.I."/>
            <person name="Powell A.J."/>
            <person name="Barry K."/>
            <person name="Miller A.N."/>
            <person name="Grigoriev I.V."/>
            <person name="Debuchy R."/>
            <person name="Gladieux P."/>
            <person name="Hiltunen Thoren M."/>
            <person name="Johannesson H."/>
        </authorList>
    </citation>
    <scope>NUCLEOTIDE SEQUENCE</scope>
    <source>
        <strain evidence="2">CBS 626.80</strain>
    </source>
</reference>
<dbReference type="EMBL" id="MU859426">
    <property type="protein sequence ID" value="KAK3947064.1"/>
    <property type="molecule type" value="Genomic_DNA"/>
</dbReference>
<reference evidence="2" key="2">
    <citation type="submission" date="2023-06" db="EMBL/GenBank/DDBJ databases">
        <authorList>
            <consortium name="Lawrence Berkeley National Laboratory"/>
            <person name="Mondo S.J."/>
            <person name="Hensen N."/>
            <person name="Bonometti L."/>
            <person name="Westerberg I."/>
            <person name="Brannstrom I.O."/>
            <person name="Guillou S."/>
            <person name="Cros-Aarteil S."/>
            <person name="Calhoun S."/>
            <person name="Haridas S."/>
            <person name="Kuo A."/>
            <person name="Pangilinan J."/>
            <person name="Riley R."/>
            <person name="Labutti K."/>
            <person name="Andreopoulos B."/>
            <person name="Lipzen A."/>
            <person name="Chen C."/>
            <person name="Yanf M."/>
            <person name="Daum C."/>
            <person name="Ng V."/>
            <person name="Clum A."/>
            <person name="Steindorff A."/>
            <person name="Ohm R."/>
            <person name="Martin F."/>
            <person name="Silar P."/>
            <person name="Natvig D."/>
            <person name="Lalanne C."/>
            <person name="Gautier V."/>
            <person name="Ament-Velasquez S.L."/>
            <person name="Kruys A."/>
            <person name="Hutchinson M.I."/>
            <person name="Powell A.J."/>
            <person name="Barry K."/>
            <person name="Miller A.N."/>
            <person name="Grigoriev I.V."/>
            <person name="Debuchy R."/>
            <person name="Gladieux P."/>
            <person name="Thoren M.H."/>
            <person name="Johannesson H."/>
        </authorList>
    </citation>
    <scope>NUCLEOTIDE SEQUENCE</scope>
    <source>
        <strain evidence="2">CBS 626.80</strain>
    </source>
</reference>
<gene>
    <name evidence="2" type="ORF">QBC32DRAFT_355565</name>
</gene>
<feature type="region of interest" description="Disordered" evidence="1">
    <location>
        <begin position="24"/>
        <end position="57"/>
    </location>
</feature>